<organism evidence="1 2">
    <name type="scientific">Catenulispora acidiphila (strain DSM 44928 / JCM 14897 / NBRC 102108 / NRRL B-24433 / ID139908)</name>
    <dbReference type="NCBI Taxonomy" id="479433"/>
    <lineage>
        <taxon>Bacteria</taxon>
        <taxon>Bacillati</taxon>
        <taxon>Actinomycetota</taxon>
        <taxon>Actinomycetes</taxon>
        <taxon>Catenulisporales</taxon>
        <taxon>Catenulisporaceae</taxon>
        <taxon>Catenulispora</taxon>
    </lineage>
</organism>
<dbReference type="Proteomes" id="UP000000851">
    <property type="component" value="Chromosome"/>
</dbReference>
<name>C7QHZ7_CATAD</name>
<dbReference type="KEGG" id="cai:Caci_4178"/>
<sequence>MGINHAHHDRHGTDQRAAVRSAEQAVSDAWIGQLLLAEYEAHVAVDICTRVREQLADRLRAAELSGDPPAIEETARRFANAEHACAVALDTYSESRDLLAEQLDDWLCATRMRFREAQDDRRVIGW</sequence>
<protein>
    <submittedName>
        <fullName evidence="1">Uncharacterized protein</fullName>
    </submittedName>
</protein>
<evidence type="ECO:0000313" key="1">
    <source>
        <dbReference type="EMBL" id="ACU73042.1"/>
    </source>
</evidence>
<dbReference type="RefSeq" id="WP_015792771.1">
    <property type="nucleotide sequence ID" value="NC_013131.1"/>
</dbReference>
<dbReference type="HOGENOM" id="CLU_2033859_0_0_11"/>
<evidence type="ECO:0000313" key="2">
    <source>
        <dbReference type="Proteomes" id="UP000000851"/>
    </source>
</evidence>
<accession>C7QHZ7</accession>
<proteinExistence type="predicted"/>
<reference evidence="1 2" key="1">
    <citation type="journal article" date="2009" name="Stand. Genomic Sci.">
        <title>Complete genome sequence of Catenulispora acidiphila type strain (ID 139908).</title>
        <authorList>
            <person name="Copeland A."/>
            <person name="Lapidus A."/>
            <person name="Glavina Del Rio T."/>
            <person name="Nolan M."/>
            <person name="Lucas S."/>
            <person name="Chen F."/>
            <person name="Tice H."/>
            <person name="Cheng J.F."/>
            <person name="Bruce D."/>
            <person name="Goodwin L."/>
            <person name="Pitluck S."/>
            <person name="Mikhailova N."/>
            <person name="Pati A."/>
            <person name="Ivanova N."/>
            <person name="Mavromatis K."/>
            <person name="Chen A."/>
            <person name="Palaniappan K."/>
            <person name="Chain P."/>
            <person name="Land M."/>
            <person name="Hauser L."/>
            <person name="Chang Y.J."/>
            <person name="Jeffries C.D."/>
            <person name="Chertkov O."/>
            <person name="Brettin T."/>
            <person name="Detter J.C."/>
            <person name="Han C."/>
            <person name="Ali Z."/>
            <person name="Tindall B.J."/>
            <person name="Goker M."/>
            <person name="Bristow J."/>
            <person name="Eisen J.A."/>
            <person name="Markowitz V."/>
            <person name="Hugenholtz P."/>
            <person name="Kyrpides N.C."/>
            <person name="Klenk H.P."/>
        </authorList>
    </citation>
    <scope>NUCLEOTIDE SEQUENCE [LARGE SCALE GENOMIC DNA]</scope>
    <source>
        <strain evidence="2">DSM 44928 / JCM 14897 / NBRC 102108 / NRRL B-24433 / ID139908</strain>
    </source>
</reference>
<gene>
    <name evidence="1" type="ordered locus">Caci_4178</name>
</gene>
<dbReference type="InParanoid" id="C7QHZ7"/>
<dbReference type="AlphaFoldDB" id="C7QHZ7"/>
<keyword evidence="2" id="KW-1185">Reference proteome</keyword>
<dbReference type="EMBL" id="CP001700">
    <property type="protein sequence ID" value="ACU73042.1"/>
    <property type="molecule type" value="Genomic_DNA"/>
</dbReference>